<organism evidence="1 2">
    <name type="scientific">Kineococcus aurantiacus</name>
    <dbReference type="NCBI Taxonomy" id="37633"/>
    <lineage>
        <taxon>Bacteria</taxon>
        <taxon>Bacillati</taxon>
        <taxon>Actinomycetota</taxon>
        <taxon>Actinomycetes</taxon>
        <taxon>Kineosporiales</taxon>
        <taxon>Kineosporiaceae</taxon>
        <taxon>Kineococcus</taxon>
    </lineage>
</organism>
<proteinExistence type="predicted"/>
<evidence type="ECO:0000313" key="2">
    <source>
        <dbReference type="Proteomes" id="UP000521922"/>
    </source>
</evidence>
<comment type="caution">
    <text evidence="1">The sequence shown here is derived from an EMBL/GenBank/DDBJ whole genome shotgun (WGS) entry which is preliminary data.</text>
</comment>
<dbReference type="Proteomes" id="UP000521922">
    <property type="component" value="Unassembled WGS sequence"/>
</dbReference>
<gene>
    <name evidence="1" type="ORF">BJ968_004305</name>
</gene>
<evidence type="ECO:0000313" key="1">
    <source>
        <dbReference type="EMBL" id="NYD24765.1"/>
    </source>
</evidence>
<dbReference type="RefSeq" id="WP_179755387.1">
    <property type="nucleotide sequence ID" value="NZ_BAAAGN010000013.1"/>
</dbReference>
<protein>
    <submittedName>
        <fullName evidence="1">Uncharacterized protein</fullName>
    </submittedName>
</protein>
<name>A0A7Y9DQ57_9ACTN</name>
<reference evidence="1 2" key="1">
    <citation type="submission" date="2020-07" db="EMBL/GenBank/DDBJ databases">
        <title>Sequencing the genomes of 1000 actinobacteria strains.</title>
        <authorList>
            <person name="Klenk H.-P."/>
        </authorList>
    </citation>
    <scope>NUCLEOTIDE SEQUENCE [LARGE SCALE GENOMIC DNA]</scope>
    <source>
        <strain evidence="1 2">DSM 7487</strain>
    </source>
</reference>
<dbReference type="AlphaFoldDB" id="A0A7Y9DQ57"/>
<keyword evidence="2" id="KW-1185">Reference proteome</keyword>
<sequence length="107" mass="11811">MPRYDRDEVARRSGHATWEDAVRATADLTQQEAGAVLGVSHPTVRSWRAELGVGVAAPRTSAPERAAAFRADERDARHGSANGYRNLGCRCARCTAAWTDYQRQRRG</sequence>
<accession>A0A7Y9DQ57</accession>
<dbReference type="EMBL" id="JACCBB010000001">
    <property type="protein sequence ID" value="NYD24765.1"/>
    <property type="molecule type" value="Genomic_DNA"/>
</dbReference>